<evidence type="ECO:0000256" key="7">
    <source>
        <dbReference type="SAM" id="Phobius"/>
    </source>
</evidence>
<feature type="transmembrane region" description="Helical" evidence="7">
    <location>
        <begin position="241"/>
        <end position="264"/>
    </location>
</feature>
<evidence type="ECO:0000313" key="8">
    <source>
        <dbReference type="Ensembl" id="ENSAPEP00000030713.1"/>
    </source>
</evidence>
<organism evidence="8 9">
    <name type="scientific">Amphiprion percula</name>
    <name type="common">Orange clownfish</name>
    <name type="synonym">Lutjanus percula</name>
    <dbReference type="NCBI Taxonomy" id="161767"/>
    <lineage>
        <taxon>Eukaryota</taxon>
        <taxon>Metazoa</taxon>
        <taxon>Chordata</taxon>
        <taxon>Craniata</taxon>
        <taxon>Vertebrata</taxon>
        <taxon>Euteleostomi</taxon>
        <taxon>Actinopterygii</taxon>
        <taxon>Neopterygii</taxon>
        <taxon>Teleostei</taxon>
        <taxon>Neoteleostei</taxon>
        <taxon>Acanthomorphata</taxon>
        <taxon>Ovalentaria</taxon>
        <taxon>Pomacentridae</taxon>
        <taxon>Amphiprion</taxon>
    </lineage>
</organism>
<dbReference type="Pfam" id="PF04103">
    <property type="entry name" value="CD20"/>
    <property type="match status" value="1"/>
</dbReference>
<dbReference type="Proteomes" id="UP000265080">
    <property type="component" value="Chromosome 7"/>
</dbReference>
<name>A0A3P8U5W8_AMPPE</name>
<reference evidence="8" key="3">
    <citation type="submission" date="2025-09" db="UniProtKB">
        <authorList>
            <consortium name="Ensembl"/>
        </authorList>
    </citation>
    <scope>IDENTIFICATION</scope>
</reference>
<evidence type="ECO:0000256" key="3">
    <source>
        <dbReference type="ARBA" id="ARBA00022692"/>
    </source>
</evidence>
<evidence type="ECO:0000313" key="9">
    <source>
        <dbReference type="Proteomes" id="UP000265080"/>
    </source>
</evidence>
<keyword evidence="3 7" id="KW-0812">Transmembrane</keyword>
<evidence type="ECO:0000256" key="5">
    <source>
        <dbReference type="ARBA" id="ARBA00023136"/>
    </source>
</evidence>
<feature type="transmembrane region" description="Helical" evidence="7">
    <location>
        <begin position="162"/>
        <end position="186"/>
    </location>
</feature>
<feature type="transmembrane region" description="Helical" evidence="7">
    <location>
        <begin position="102"/>
        <end position="124"/>
    </location>
</feature>
<proteinExistence type="inferred from homology"/>
<evidence type="ECO:0000256" key="4">
    <source>
        <dbReference type="ARBA" id="ARBA00022989"/>
    </source>
</evidence>
<feature type="region of interest" description="Disordered" evidence="6">
    <location>
        <begin position="271"/>
        <end position="297"/>
    </location>
</feature>
<reference evidence="8 9" key="1">
    <citation type="submission" date="2018-03" db="EMBL/GenBank/DDBJ databases">
        <title>Finding Nemo's genes: A chromosome-scale reference assembly of the genome of the orange clownfish Amphiprion percula.</title>
        <authorList>
            <person name="Lehmann R."/>
        </authorList>
    </citation>
    <scope>NUCLEOTIDE SEQUENCE</scope>
</reference>
<comment type="similarity">
    <text evidence="2">Belongs to the MS4A family.</text>
</comment>
<dbReference type="Ensembl" id="ENSAPET00000031534.1">
    <property type="protein sequence ID" value="ENSAPEP00000030713.1"/>
    <property type="gene ID" value="ENSAPEG00000021800.1"/>
</dbReference>
<feature type="transmembrane region" description="Helical" evidence="7">
    <location>
        <begin position="130"/>
        <end position="153"/>
    </location>
</feature>
<dbReference type="InterPro" id="IPR030417">
    <property type="entry name" value="MS4A"/>
</dbReference>
<dbReference type="GeneTree" id="ENSGT00510000051675"/>
<dbReference type="AlphaFoldDB" id="A0A3P8U5W8"/>
<accession>A0A3P8U5W8</accession>
<keyword evidence="9" id="KW-1185">Reference proteome</keyword>
<keyword evidence="4 7" id="KW-1133">Transmembrane helix</keyword>
<evidence type="ECO:0008006" key="10">
    <source>
        <dbReference type="Google" id="ProtNLM"/>
    </source>
</evidence>
<dbReference type="PANTHER" id="PTHR23320">
    <property type="entry name" value="MEMBRANE-SPANNING 4-DOMAINS SUBFAMILY A MS4A -RELATED"/>
    <property type="match status" value="1"/>
</dbReference>
<sequence>MSPPELFLWCLHPYTVGGLGSGFIGCSTFKYCLLNTVFQCPAAGRMSVTMTKAEGVTVFTLTSDPQSAWPPLCQIFKGLCYSPVCCSVSQQLRRIQRTSQSVLGALQIMVGLLNLVLGAILLSPSSWWHLYYFAMFPFWLGALFIVFGIMCILSEKYPSPCLVILTLVLNLAGVAFAITAIVMYSINVANIYLGYWYCDRDHYYYGYRRHHTTTTPSPERDVLQEKCLEARELAQMLLRGINGVLIVLSVLELCVVISSVVFGIKALRSRQKESNKSAEEPESFQPLLDEVTTDPGA</sequence>
<reference evidence="8" key="2">
    <citation type="submission" date="2025-08" db="UniProtKB">
        <authorList>
            <consortium name="Ensembl"/>
        </authorList>
    </citation>
    <scope>IDENTIFICATION</scope>
</reference>
<protein>
    <recommendedName>
        <fullName evidence="10">Transmembrane protein 176l.4</fullName>
    </recommendedName>
</protein>
<comment type="subcellular location">
    <subcellularLocation>
        <location evidence="1">Membrane</location>
        <topology evidence="1">Multi-pass membrane protein</topology>
    </subcellularLocation>
</comment>
<dbReference type="PANTHER" id="PTHR23320:SF125">
    <property type="entry name" value="TRANSMEMBRANE PROTEIN 176L.1-RELATED"/>
    <property type="match status" value="1"/>
</dbReference>
<dbReference type="GO" id="GO:0016020">
    <property type="term" value="C:membrane"/>
    <property type="evidence" value="ECO:0007669"/>
    <property type="project" value="UniProtKB-SubCell"/>
</dbReference>
<evidence type="ECO:0000256" key="1">
    <source>
        <dbReference type="ARBA" id="ARBA00004141"/>
    </source>
</evidence>
<evidence type="ECO:0000256" key="2">
    <source>
        <dbReference type="ARBA" id="ARBA00009565"/>
    </source>
</evidence>
<dbReference type="InterPro" id="IPR007237">
    <property type="entry name" value="CD20-like"/>
</dbReference>
<keyword evidence="5 7" id="KW-0472">Membrane</keyword>
<evidence type="ECO:0000256" key="6">
    <source>
        <dbReference type="SAM" id="MobiDB-lite"/>
    </source>
</evidence>